<accession>A0A9X4KET8</accession>
<protein>
    <submittedName>
        <fullName evidence="2">Uncharacterized protein</fullName>
    </submittedName>
</protein>
<name>A0A9X4KET8_9BACL</name>
<evidence type="ECO:0000313" key="3">
    <source>
        <dbReference type="Proteomes" id="UP001153387"/>
    </source>
</evidence>
<dbReference type="AlphaFoldDB" id="A0A9X4KET8"/>
<feature type="compositionally biased region" description="Polar residues" evidence="1">
    <location>
        <begin position="59"/>
        <end position="68"/>
    </location>
</feature>
<gene>
    <name evidence="2" type="ORF">OMP38_05035</name>
</gene>
<feature type="region of interest" description="Disordered" evidence="1">
    <location>
        <begin position="44"/>
        <end position="68"/>
    </location>
</feature>
<proteinExistence type="predicted"/>
<organism evidence="2 3">
    <name type="scientific">Cohnella ginsengisoli</name>
    <dbReference type="NCBI Taxonomy" id="425004"/>
    <lineage>
        <taxon>Bacteria</taxon>
        <taxon>Bacillati</taxon>
        <taxon>Bacillota</taxon>
        <taxon>Bacilli</taxon>
        <taxon>Bacillales</taxon>
        <taxon>Paenibacillaceae</taxon>
        <taxon>Cohnella</taxon>
    </lineage>
</organism>
<evidence type="ECO:0000256" key="1">
    <source>
        <dbReference type="SAM" id="MobiDB-lite"/>
    </source>
</evidence>
<reference evidence="2 3" key="1">
    <citation type="submission" date="2022-10" db="EMBL/GenBank/DDBJ databases">
        <title>Comparative genomic analysis of Cohnella hashimotonis sp. nov., isolated from the International Space Station.</title>
        <authorList>
            <person name="Simpson A."/>
            <person name="Venkateswaran K."/>
        </authorList>
    </citation>
    <scope>NUCLEOTIDE SEQUENCE [LARGE SCALE GENOMIC DNA]</scope>
    <source>
        <strain evidence="2 3">DSM 18997</strain>
    </source>
</reference>
<dbReference type="Proteomes" id="UP001153387">
    <property type="component" value="Unassembled WGS sequence"/>
</dbReference>
<sequence>MLPNHPPRTDFSFPTQRTKADFIDDAADISKLYAHSPKIGIAKYQPENFDGDDDRFQHTNDTPVSAEY</sequence>
<dbReference type="EMBL" id="JAPDHZ010000002">
    <property type="protein sequence ID" value="MDG0790284.1"/>
    <property type="molecule type" value="Genomic_DNA"/>
</dbReference>
<keyword evidence="3" id="KW-1185">Reference proteome</keyword>
<evidence type="ECO:0000313" key="2">
    <source>
        <dbReference type="EMBL" id="MDG0790284.1"/>
    </source>
</evidence>
<comment type="caution">
    <text evidence="2">The sequence shown here is derived from an EMBL/GenBank/DDBJ whole genome shotgun (WGS) entry which is preliminary data.</text>
</comment>